<dbReference type="CDD" id="cd04489">
    <property type="entry name" value="ExoVII_LU_OBF"/>
    <property type="match status" value="1"/>
</dbReference>
<comment type="caution">
    <text evidence="9">The sequence shown here is derived from an EMBL/GenBank/DDBJ whole genome shotgun (WGS) entry which is preliminary data.</text>
</comment>
<gene>
    <name evidence="9" type="ORF">PJIAN_4150</name>
</gene>
<evidence type="ECO:0000256" key="4">
    <source>
        <dbReference type="ARBA" id="ARBA00022839"/>
    </source>
</evidence>
<evidence type="ECO:0000313" key="10">
    <source>
        <dbReference type="Proteomes" id="UP000076586"/>
    </source>
</evidence>
<evidence type="ECO:0000256" key="1">
    <source>
        <dbReference type="ARBA" id="ARBA00022490"/>
    </source>
</evidence>
<dbReference type="NCBIfam" id="TIGR00237">
    <property type="entry name" value="xseA"/>
    <property type="match status" value="1"/>
</dbReference>
<protein>
    <recommendedName>
        <fullName evidence="5">Exodeoxyribonuclease 7 large subunit</fullName>
        <ecNumber evidence="5">3.1.11.6</ecNumber>
    </recommendedName>
</protein>
<keyword evidence="1" id="KW-0963">Cytoplasm</keyword>
<evidence type="ECO:0000313" key="9">
    <source>
        <dbReference type="EMBL" id="GAT63611.1"/>
    </source>
</evidence>
<evidence type="ECO:0000256" key="6">
    <source>
        <dbReference type="SAM" id="Coils"/>
    </source>
</evidence>
<dbReference type="RefSeq" id="WP_068704992.1">
    <property type="nucleotide sequence ID" value="NZ_BDCR01000004.1"/>
</dbReference>
<name>A0A171AES0_9BACT</name>
<dbReference type="PANTHER" id="PTHR30008">
    <property type="entry name" value="EXODEOXYRIBONUCLEASE 7 LARGE SUBUNIT"/>
    <property type="match status" value="1"/>
</dbReference>
<comment type="similarity">
    <text evidence="5">Belongs to the XseA family.</text>
</comment>
<dbReference type="Pfam" id="PF02601">
    <property type="entry name" value="Exonuc_VII_L"/>
    <property type="match status" value="1"/>
</dbReference>
<dbReference type="GO" id="GO:0005737">
    <property type="term" value="C:cytoplasm"/>
    <property type="evidence" value="ECO:0007669"/>
    <property type="project" value="UniProtKB-SubCell"/>
</dbReference>
<dbReference type="AlphaFoldDB" id="A0A171AES0"/>
<comment type="subcellular location">
    <subcellularLocation>
        <location evidence="5">Cytoplasm</location>
    </subcellularLocation>
</comment>
<dbReference type="Pfam" id="PF13742">
    <property type="entry name" value="tRNA_anti_2"/>
    <property type="match status" value="1"/>
</dbReference>
<keyword evidence="4 5" id="KW-0269">Exonuclease</keyword>
<feature type="domain" description="OB-fold nucleic acid binding" evidence="8">
    <location>
        <begin position="6"/>
        <end position="113"/>
    </location>
</feature>
<evidence type="ECO:0000259" key="8">
    <source>
        <dbReference type="Pfam" id="PF13742"/>
    </source>
</evidence>
<dbReference type="InterPro" id="IPR025824">
    <property type="entry name" value="OB-fold_nuc-bd_dom"/>
</dbReference>
<dbReference type="GO" id="GO:0008855">
    <property type="term" value="F:exodeoxyribonuclease VII activity"/>
    <property type="evidence" value="ECO:0007669"/>
    <property type="project" value="UniProtKB-UniRule"/>
</dbReference>
<keyword evidence="6" id="KW-0175">Coiled coil</keyword>
<sequence length="432" mass="48765">MPEACSLYELNERIKDAISVSFSQPLWVKAEISEIRENANGHCYLELIEKDSKSDRITVRNKATIWSFTYRMLKSYFETATGEQLHAGVKILIACTVEYHELYGLSLNISDIDPTYTLGEVAIRRQQIINQLQEEGIADMNKELELTVAPQRIAVISSSTAAGYGDFLDQLQGNSFGFQFYTHLFPAIMQGDRSEQSLIEALDVVYQHIDQFDAVVIIRGGGATADLSCFDRYSLAAHTAQFPLPVITGIGHQRDNTILDMVAYACLKTPTAVAEFLVNRMQQASGLLDEQQENLVQLIDEISEKHSNRLQELTRKLPQLLLGRTTEHKMQLERYQLQLKQAAKTIIANRHQKLSGYSQPLSILTNRLIREQRHLLEQKELQLKYINPLSILDKGYTMTYANGKRVTSVADVQSGDRITTAFKDGNTNSIAE</sequence>
<dbReference type="Proteomes" id="UP000076586">
    <property type="component" value="Unassembled WGS sequence"/>
</dbReference>
<feature type="coiled-coil region" evidence="6">
    <location>
        <begin position="274"/>
        <end position="308"/>
    </location>
</feature>
<dbReference type="InterPro" id="IPR003753">
    <property type="entry name" value="Exonuc_VII_L"/>
</dbReference>
<evidence type="ECO:0000256" key="3">
    <source>
        <dbReference type="ARBA" id="ARBA00022801"/>
    </source>
</evidence>
<keyword evidence="3 5" id="KW-0378">Hydrolase</keyword>
<dbReference type="InterPro" id="IPR020579">
    <property type="entry name" value="Exonuc_VII_lsu_C"/>
</dbReference>
<keyword evidence="10" id="KW-1185">Reference proteome</keyword>
<evidence type="ECO:0000259" key="7">
    <source>
        <dbReference type="Pfam" id="PF02601"/>
    </source>
</evidence>
<dbReference type="EMBL" id="BDCR01000004">
    <property type="protein sequence ID" value="GAT63611.1"/>
    <property type="molecule type" value="Genomic_DNA"/>
</dbReference>
<reference evidence="10" key="2">
    <citation type="journal article" date="2017" name="Genome Announc.">
        <title>Draft genome sequence of Paludibacter jiangxiensis NM7(T), a propionate-producing fermentative bacterium.</title>
        <authorList>
            <person name="Qiu Y.-L."/>
            <person name="Tourlousse D.M."/>
            <person name="Matsuura N."/>
            <person name="Ohashi A."/>
            <person name="Sekiguchi Y."/>
        </authorList>
    </citation>
    <scope>NUCLEOTIDE SEQUENCE [LARGE SCALE GENOMIC DNA]</scope>
    <source>
        <strain evidence="10">NM7</strain>
    </source>
</reference>
<dbReference type="EC" id="3.1.11.6" evidence="5"/>
<accession>A0A171AES0</accession>
<dbReference type="GO" id="GO:0003676">
    <property type="term" value="F:nucleic acid binding"/>
    <property type="evidence" value="ECO:0007669"/>
    <property type="project" value="InterPro"/>
</dbReference>
<evidence type="ECO:0000256" key="2">
    <source>
        <dbReference type="ARBA" id="ARBA00022722"/>
    </source>
</evidence>
<keyword evidence="2 5" id="KW-0540">Nuclease</keyword>
<evidence type="ECO:0000256" key="5">
    <source>
        <dbReference type="RuleBase" id="RU004355"/>
    </source>
</evidence>
<organism evidence="9 10">
    <name type="scientific">Paludibacter jiangxiensis</name>
    <dbReference type="NCBI Taxonomy" id="681398"/>
    <lineage>
        <taxon>Bacteria</taxon>
        <taxon>Pseudomonadati</taxon>
        <taxon>Bacteroidota</taxon>
        <taxon>Bacteroidia</taxon>
        <taxon>Bacteroidales</taxon>
        <taxon>Paludibacteraceae</taxon>
        <taxon>Paludibacter</taxon>
    </lineage>
</organism>
<feature type="domain" description="Exonuclease VII large subunit C-terminal" evidence="7">
    <location>
        <begin position="139"/>
        <end position="428"/>
    </location>
</feature>
<dbReference type="GO" id="GO:0006308">
    <property type="term" value="P:DNA catabolic process"/>
    <property type="evidence" value="ECO:0007669"/>
    <property type="project" value="UniProtKB-UniRule"/>
</dbReference>
<comment type="catalytic activity">
    <reaction evidence="5">
        <text>Exonucleolytic cleavage in either 5'- to 3'- or 3'- to 5'-direction to yield nucleoside 5'-phosphates.</text>
        <dbReference type="EC" id="3.1.11.6"/>
    </reaction>
</comment>
<dbReference type="OrthoDB" id="9802795at2"/>
<proteinExistence type="inferred from homology"/>
<dbReference type="GO" id="GO:0009318">
    <property type="term" value="C:exodeoxyribonuclease VII complex"/>
    <property type="evidence" value="ECO:0007669"/>
    <property type="project" value="UniProtKB-UniRule"/>
</dbReference>
<dbReference type="PANTHER" id="PTHR30008:SF0">
    <property type="entry name" value="EXODEOXYRIBONUCLEASE 7 LARGE SUBUNIT"/>
    <property type="match status" value="1"/>
</dbReference>
<dbReference type="STRING" id="681398.PJIAN_4150"/>
<reference evidence="10" key="1">
    <citation type="submission" date="2016-04" db="EMBL/GenBank/DDBJ databases">
        <title>Draft genome sequence of Paludibacter jiangxiensis strain NM7.</title>
        <authorList>
            <person name="Qiu Y."/>
            <person name="Matsuura N."/>
            <person name="Ohashi A."/>
            <person name="Tourlousse M.D."/>
            <person name="Sekiguchi Y."/>
        </authorList>
    </citation>
    <scope>NUCLEOTIDE SEQUENCE [LARGE SCALE GENOMIC DNA]</scope>
    <source>
        <strain evidence="10">NM7</strain>
    </source>
</reference>